<feature type="compositionally biased region" description="Basic and acidic residues" evidence="1">
    <location>
        <begin position="69"/>
        <end position="84"/>
    </location>
</feature>
<sequence>MDAFLGQAKQKRDRDNTKRESRERERDLERQRGQEARARERRMATPGTADTRSRTSSRGDLRMTGTPEQARKPHDHPDPTHPGRESPPPPPYAPTRGNNNVHILRKCVERVLLSGPVNVKQ</sequence>
<dbReference type="EMBL" id="BDIP01005494">
    <property type="protein sequence ID" value="GIQ89843.1"/>
    <property type="molecule type" value="Genomic_DNA"/>
</dbReference>
<evidence type="ECO:0000313" key="3">
    <source>
        <dbReference type="Proteomes" id="UP000265618"/>
    </source>
</evidence>
<dbReference type="AlphaFoldDB" id="A0A9K3D9P9"/>
<feature type="non-terminal residue" evidence="2">
    <location>
        <position position="1"/>
    </location>
</feature>
<feature type="region of interest" description="Disordered" evidence="1">
    <location>
        <begin position="1"/>
        <end position="101"/>
    </location>
</feature>
<reference evidence="2 3" key="1">
    <citation type="journal article" date="2018" name="PLoS ONE">
        <title>The draft genome of Kipferlia bialata reveals reductive genome evolution in fornicate parasites.</title>
        <authorList>
            <person name="Tanifuji G."/>
            <person name="Takabayashi S."/>
            <person name="Kume K."/>
            <person name="Takagi M."/>
            <person name="Nakayama T."/>
            <person name="Kamikawa R."/>
            <person name="Inagaki Y."/>
            <person name="Hashimoto T."/>
        </authorList>
    </citation>
    <scope>NUCLEOTIDE SEQUENCE [LARGE SCALE GENOMIC DNA]</scope>
    <source>
        <strain evidence="2">NY0173</strain>
    </source>
</reference>
<dbReference type="Proteomes" id="UP000265618">
    <property type="component" value="Unassembled WGS sequence"/>
</dbReference>
<name>A0A9K3D9P9_9EUKA</name>
<comment type="caution">
    <text evidence="2">The sequence shown here is derived from an EMBL/GenBank/DDBJ whole genome shotgun (WGS) entry which is preliminary data.</text>
</comment>
<organism evidence="2 3">
    <name type="scientific">Kipferlia bialata</name>
    <dbReference type="NCBI Taxonomy" id="797122"/>
    <lineage>
        <taxon>Eukaryota</taxon>
        <taxon>Metamonada</taxon>
        <taxon>Carpediemonas-like organisms</taxon>
        <taxon>Kipferlia</taxon>
    </lineage>
</organism>
<evidence type="ECO:0000313" key="2">
    <source>
        <dbReference type="EMBL" id="GIQ89843.1"/>
    </source>
</evidence>
<feature type="compositionally biased region" description="Basic and acidic residues" evidence="1">
    <location>
        <begin position="51"/>
        <end position="61"/>
    </location>
</feature>
<protein>
    <submittedName>
        <fullName evidence="2">Uncharacterized protein</fullName>
    </submittedName>
</protein>
<keyword evidence="3" id="KW-1185">Reference proteome</keyword>
<evidence type="ECO:0000256" key="1">
    <source>
        <dbReference type="SAM" id="MobiDB-lite"/>
    </source>
</evidence>
<proteinExistence type="predicted"/>
<feature type="compositionally biased region" description="Basic and acidic residues" evidence="1">
    <location>
        <begin position="10"/>
        <end position="43"/>
    </location>
</feature>
<gene>
    <name evidence="2" type="ORF">KIPB_012435</name>
</gene>
<accession>A0A9K3D9P9</accession>